<dbReference type="AlphaFoldDB" id="A0AAE3A944"/>
<dbReference type="RefSeq" id="WP_243000247.1">
    <property type="nucleotide sequence ID" value="NZ_JAJEPS010000035.1"/>
</dbReference>
<keyword evidence="1" id="KW-1133">Transmembrane helix</keyword>
<evidence type="ECO:0000313" key="2">
    <source>
        <dbReference type="EMBL" id="MCC2127839.1"/>
    </source>
</evidence>
<keyword evidence="1" id="KW-0472">Membrane</keyword>
<protein>
    <submittedName>
        <fullName evidence="2">Uncharacterized protein</fullName>
    </submittedName>
</protein>
<name>A0AAE3A944_9FIRM</name>
<sequence length="276" mass="30565">MKKKWLIITMVCMVLLCIVVMVFLFTMGKKPYKNLDAAQIASAKVQLTPPDKTVEIEDISELVGYLNDVVIYNQDNSYTEYVGQGVTFTLIMTDGTQTEITAYNPFLIIDGVGYKTKYEPCQALNSYANELLNSGTANVILEEPPALGLVSDNTYVSALLGAYSWQKKDVDGNSISTTTDSAHPLDCEELLSPPYETPEATATLSFTEEPDTILSVKCWSDEYWGKPTTNSEDVTMTGNVLTLKPGGYIYEIIADWNTQNGYGGTASYFIYLKMIE</sequence>
<dbReference type="EMBL" id="JAJEPS010000035">
    <property type="protein sequence ID" value="MCC2127839.1"/>
    <property type="molecule type" value="Genomic_DNA"/>
</dbReference>
<feature type="transmembrane region" description="Helical" evidence="1">
    <location>
        <begin position="6"/>
        <end position="25"/>
    </location>
</feature>
<proteinExistence type="predicted"/>
<dbReference type="Proteomes" id="UP001198220">
    <property type="component" value="Unassembled WGS sequence"/>
</dbReference>
<evidence type="ECO:0000313" key="3">
    <source>
        <dbReference type="Proteomes" id="UP001198220"/>
    </source>
</evidence>
<reference evidence="2 3" key="1">
    <citation type="submission" date="2021-10" db="EMBL/GenBank/DDBJ databases">
        <title>Anaerobic single-cell dispensing facilitates the cultivation of human gut bacteria.</title>
        <authorList>
            <person name="Afrizal A."/>
        </authorList>
    </citation>
    <scope>NUCLEOTIDE SEQUENCE [LARGE SCALE GENOMIC DNA]</scope>
    <source>
        <strain evidence="2 3">CLA-AA-H276</strain>
    </source>
</reference>
<keyword evidence="1" id="KW-0812">Transmembrane</keyword>
<gene>
    <name evidence="2" type="ORF">LKD36_17010</name>
</gene>
<organism evidence="2 3">
    <name type="scientific">Hominiventricola filiformis</name>
    <dbReference type="NCBI Taxonomy" id="2885352"/>
    <lineage>
        <taxon>Bacteria</taxon>
        <taxon>Bacillati</taxon>
        <taxon>Bacillota</taxon>
        <taxon>Clostridia</taxon>
        <taxon>Lachnospirales</taxon>
        <taxon>Lachnospiraceae</taxon>
        <taxon>Hominiventricola</taxon>
    </lineage>
</organism>
<accession>A0AAE3A944</accession>
<comment type="caution">
    <text evidence="2">The sequence shown here is derived from an EMBL/GenBank/DDBJ whole genome shotgun (WGS) entry which is preliminary data.</text>
</comment>
<evidence type="ECO:0000256" key="1">
    <source>
        <dbReference type="SAM" id="Phobius"/>
    </source>
</evidence>
<keyword evidence="3" id="KW-1185">Reference proteome</keyword>